<evidence type="ECO:0000256" key="5">
    <source>
        <dbReference type="ARBA" id="ARBA00022825"/>
    </source>
</evidence>
<dbReference type="InterPro" id="IPR040921">
    <property type="entry name" value="Peptidase_S66C"/>
</dbReference>
<comment type="similarity">
    <text evidence="1">Belongs to the peptidase S66 family.</text>
</comment>
<comment type="caution">
    <text evidence="9">The sequence shown here is derived from an EMBL/GenBank/DDBJ whole genome shotgun (WGS) entry which is preliminary data.</text>
</comment>
<dbReference type="InterPro" id="IPR040449">
    <property type="entry name" value="Peptidase_S66_N"/>
</dbReference>
<keyword evidence="2 9" id="KW-0121">Carboxypeptidase</keyword>
<evidence type="ECO:0000313" key="9">
    <source>
        <dbReference type="EMBL" id="NII06503.1"/>
    </source>
</evidence>
<keyword evidence="10" id="KW-1185">Reference proteome</keyword>
<name>A0A7X5UA39_9GAMM</name>
<organism evidence="9 10">
    <name type="scientific">Luteibacter anthropi</name>
    <dbReference type="NCBI Taxonomy" id="564369"/>
    <lineage>
        <taxon>Bacteria</taxon>
        <taxon>Pseudomonadati</taxon>
        <taxon>Pseudomonadota</taxon>
        <taxon>Gammaproteobacteria</taxon>
        <taxon>Lysobacterales</taxon>
        <taxon>Rhodanobacteraceae</taxon>
        <taxon>Luteibacter</taxon>
    </lineage>
</organism>
<feature type="domain" description="LD-carboxypeptidase C-terminal" evidence="8">
    <location>
        <begin position="173"/>
        <end position="286"/>
    </location>
</feature>
<protein>
    <submittedName>
        <fullName evidence="9">Muramoyltetrapeptide carboxypeptidase</fullName>
        <ecNumber evidence="9">3.4.17.13</ecNumber>
    </submittedName>
</protein>
<feature type="domain" description="LD-carboxypeptidase N-terminal" evidence="7">
    <location>
        <begin position="7"/>
        <end position="128"/>
    </location>
</feature>
<evidence type="ECO:0000259" key="8">
    <source>
        <dbReference type="Pfam" id="PF17676"/>
    </source>
</evidence>
<dbReference type="PANTHER" id="PTHR30237:SF2">
    <property type="entry name" value="MUREIN TETRAPEPTIDE CARBOXYPEPTIDASE"/>
    <property type="match status" value="1"/>
</dbReference>
<dbReference type="Gene3D" id="3.50.30.60">
    <property type="entry name" value="LD-carboxypeptidase A C-terminal domain-like"/>
    <property type="match status" value="1"/>
</dbReference>
<dbReference type="SUPFAM" id="SSF141986">
    <property type="entry name" value="LD-carboxypeptidase A C-terminal domain-like"/>
    <property type="match status" value="1"/>
</dbReference>
<dbReference type="Pfam" id="PF02016">
    <property type="entry name" value="Peptidase_S66"/>
    <property type="match status" value="1"/>
</dbReference>
<feature type="active site" description="Nucleophile" evidence="6">
    <location>
        <position position="109"/>
    </location>
</feature>
<evidence type="ECO:0000256" key="6">
    <source>
        <dbReference type="PIRSR" id="PIRSR028757-1"/>
    </source>
</evidence>
<keyword evidence="3" id="KW-0645">Protease</keyword>
<proteinExistence type="inferred from homology"/>
<gene>
    <name evidence="9" type="primary">ldcA</name>
    <name evidence="9" type="ORF">HBF25_08910</name>
</gene>
<evidence type="ECO:0000256" key="3">
    <source>
        <dbReference type="ARBA" id="ARBA00022670"/>
    </source>
</evidence>
<keyword evidence="5" id="KW-0720">Serine protease</keyword>
<evidence type="ECO:0000256" key="4">
    <source>
        <dbReference type="ARBA" id="ARBA00022801"/>
    </source>
</evidence>
<dbReference type="PIRSF" id="PIRSF028757">
    <property type="entry name" value="LD-carboxypeptidase"/>
    <property type="match status" value="1"/>
</dbReference>
<dbReference type="PANTHER" id="PTHR30237">
    <property type="entry name" value="MURAMOYLTETRAPEPTIDE CARBOXYPEPTIDASE"/>
    <property type="match status" value="1"/>
</dbReference>
<dbReference type="GO" id="GO:0006508">
    <property type="term" value="P:proteolysis"/>
    <property type="evidence" value="ECO:0007669"/>
    <property type="project" value="UniProtKB-KW"/>
</dbReference>
<evidence type="ECO:0000256" key="1">
    <source>
        <dbReference type="ARBA" id="ARBA00010233"/>
    </source>
</evidence>
<keyword evidence="4 9" id="KW-0378">Hydrolase</keyword>
<evidence type="ECO:0000313" key="10">
    <source>
        <dbReference type="Proteomes" id="UP000490980"/>
    </source>
</evidence>
<dbReference type="InterPro" id="IPR027461">
    <property type="entry name" value="Carboxypeptidase_A_C_sf"/>
</dbReference>
<dbReference type="GO" id="GO:0008236">
    <property type="term" value="F:serine-type peptidase activity"/>
    <property type="evidence" value="ECO:0007669"/>
    <property type="project" value="UniProtKB-KW"/>
</dbReference>
<evidence type="ECO:0000256" key="2">
    <source>
        <dbReference type="ARBA" id="ARBA00022645"/>
    </source>
</evidence>
<dbReference type="Gene3D" id="3.40.50.10740">
    <property type="entry name" value="Class I glutamine amidotransferase-like"/>
    <property type="match status" value="1"/>
</dbReference>
<sequence length="309" mass="33440">MPASYDIRLFAPAGYPHNAEAMSRGILRLEEAGHRLSGKEVLERRELRFAGTDAERAADINALTDPSRPLPDVMLAIRGGYGAHPLLPLLDYEGLRRLQGAPMALVGHSDFTALQCALLTRSGVTTLGGPMLGADFGAPELDPLTWNHFWHVLGSDEAEATWDAPDSDDLEVSGTLWGGNLAMLTSLVGTEYFPHIEGGILFIEEIAEPPYRVERMLYHLIHAGVLGRQKALVLGDFTSYRVAGYDNGYDLPVTFERIAAACGIPVIHGLPFGHAPAKFTLPFGVPGMLQVNGGRARLAFSGHPRPKTP</sequence>
<dbReference type="CDD" id="cd07025">
    <property type="entry name" value="Peptidase_S66"/>
    <property type="match status" value="1"/>
</dbReference>
<feature type="active site" description="Charge relay system" evidence="6">
    <location>
        <position position="204"/>
    </location>
</feature>
<dbReference type="GO" id="GO:0106415">
    <property type="term" value="F:muramoyltetrapeptide carboxypeptidase activity"/>
    <property type="evidence" value="ECO:0007669"/>
    <property type="project" value="UniProtKB-EC"/>
</dbReference>
<dbReference type="Proteomes" id="UP000490980">
    <property type="component" value="Unassembled WGS sequence"/>
</dbReference>
<dbReference type="Pfam" id="PF17676">
    <property type="entry name" value="Peptidase_S66C"/>
    <property type="match status" value="1"/>
</dbReference>
<dbReference type="EC" id="3.4.17.13" evidence="9"/>
<dbReference type="RefSeq" id="WP_166947530.1">
    <property type="nucleotide sequence ID" value="NZ_JAARLZ010000004.1"/>
</dbReference>
<dbReference type="AlphaFoldDB" id="A0A7X5UA39"/>
<accession>A0A7X5UA39</accession>
<dbReference type="EMBL" id="JAARLZ010000004">
    <property type="protein sequence ID" value="NII06503.1"/>
    <property type="molecule type" value="Genomic_DNA"/>
</dbReference>
<dbReference type="SUPFAM" id="SSF52317">
    <property type="entry name" value="Class I glutamine amidotransferase-like"/>
    <property type="match status" value="1"/>
</dbReference>
<dbReference type="InterPro" id="IPR003507">
    <property type="entry name" value="S66_fam"/>
</dbReference>
<dbReference type="InterPro" id="IPR029062">
    <property type="entry name" value="Class_I_gatase-like"/>
</dbReference>
<evidence type="ECO:0000259" key="7">
    <source>
        <dbReference type="Pfam" id="PF02016"/>
    </source>
</evidence>
<dbReference type="NCBIfam" id="NF008424">
    <property type="entry name" value="PRK11253.1"/>
    <property type="match status" value="1"/>
</dbReference>
<feature type="active site" description="Charge relay system" evidence="6">
    <location>
        <position position="274"/>
    </location>
</feature>
<dbReference type="InterPro" id="IPR027478">
    <property type="entry name" value="LdcA_N"/>
</dbReference>
<reference evidence="9 10" key="1">
    <citation type="submission" date="2020-03" db="EMBL/GenBank/DDBJ databases">
        <authorList>
            <person name="Lai Q."/>
        </authorList>
    </citation>
    <scope>NUCLEOTIDE SEQUENCE [LARGE SCALE GENOMIC DNA]</scope>
    <source>
        <strain evidence="9 10">CCUG 25036</strain>
    </source>
</reference>